<keyword evidence="2" id="KW-0808">Transferase</keyword>
<keyword evidence="3" id="KW-0949">S-adenosyl-L-methionine</keyword>
<evidence type="ECO:0000256" key="2">
    <source>
        <dbReference type="ARBA" id="ARBA00022679"/>
    </source>
</evidence>
<sequence length="480" mass="53816">MVETQGFVYLTAADGRTRRFIQRSGAHRSVTVPLQTARPACRPRRPSSLLWRLRLQTAPTPTESGDGGAGRAREQVSESVKRLYDAYPFPPDPLLDGPPPGYNWRWHYPTAYAFCARGRLPPTETIRILDAGCGTGCGTEYLVHLNPQAQVVGFDLSPAAVEVARQRLSRSVPEALSRVQLCVKSIYDLDVGEQVAGHFDMINCVGVVHHTSDPAAALQCLARKLALGGILHLFVYAEAGRWEIRRMQQAIALLQQAAGTRGDVRDGVQLGRALFSALPENNRLRRREVERWASDNRHDATFADMYVHPQEHDYDVHSVLELARRSGLRFLGWSNPRQFDLSRLLGSDPTVMQRAALLDDISRWRLVELLDPEQVTHFEFFLAKEPFPSEPLSDQQLLRAMPELSQCVHGFPSLSLLDRDYHPVNIDEAQLEFGKAMAADAQRQEASRATVEQLLQRSRCSLAQVRSLLDQGIVHVRAPE</sequence>
<dbReference type="SUPFAM" id="SSF53335">
    <property type="entry name" value="S-adenosyl-L-methionine-dependent methyltransferases"/>
    <property type="match status" value="1"/>
</dbReference>
<dbReference type="InterPro" id="IPR013217">
    <property type="entry name" value="Methyltransf_12"/>
</dbReference>
<comment type="caution">
    <text evidence="5">The sequence shown here is derived from an EMBL/GenBank/DDBJ whole genome shotgun (WGS) entry which is preliminary data.</text>
</comment>
<dbReference type="AlphaFoldDB" id="A0AAV9IVH5"/>
<dbReference type="EMBL" id="JANCYW010000007">
    <property type="protein sequence ID" value="KAK4536110.1"/>
    <property type="molecule type" value="Genomic_DNA"/>
</dbReference>
<evidence type="ECO:0000256" key="1">
    <source>
        <dbReference type="ARBA" id="ARBA00022603"/>
    </source>
</evidence>
<proteinExistence type="predicted"/>
<evidence type="ECO:0000256" key="3">
    <source>
        <dbReference type="ARBA" id="ARBA00022691"/>
    </source>
</evidence>
<feature type="domain" description="Methyltransferase type 12" evidence="4">
    <location>
        <begin position="129"/>
        <end position="231"/>
    </location>
</feature>
<dbReference type="Gene3D" id="3.40.50.150">
    <property type="entry name" value="Vaccinia Virus protein VP39"/>
    <property type="match status" value="1"/>
</dbReference>
<reference evidence="5 6" key="1">
    <citation type="submission" date="2022-07" db="EMBL/GenBank/DDBJ databases">
        <title>Genome-wide signatures of adaptation to extreme environments.</title>
        <authorList>
            <person name="Cho C.H."/>
            <person name="Yoon H.S."/>
        </authorList>
    </citation>
    <scope>NUCLEOTIDE SEQUENCE [LARGE SCALE GENOMIC DNA]</scope>
    <source>
        <strain evidence="5 6">DBV 063 E5</strain>
    </source>
</reference>
<gene>
    <name evidence="5" type="ORF">CDCA_CDCA07G2135</name>
</gene>
<accession>A0AAV9IVH5</accession>
<dbReference type="InterPro" id="IPR029063">
    <property type="entry name" value="SAM-dependent_MTases_sf"/>
</dbReference>
<dbReference type="CDD" id="cd02440">
    <property type="entry name" value="AdoMet_MTases"/>
    <property type="match status" value="1"/>
</dbReference>
<dbReference type="GO" id="GO:0032259">
    <property type="term" value="P:methylation"/>
    <property type="evidence" value="ECO:0007669"/>
    <property type="project" value="UniProtKB-KW"/>
</dbReference>
<dbReference type="GO" id="GO:0008168">
    <property type="term" value="F:methyltransferase activity"/>
    <property type="evidence" value="ECO:0007669"/>
    <property type="project" value="UniProtKB-KW"/>
</dbReference>
<dbReference type="PANTHER" id="PTHR43464:SF19">
    <property type="entry name" value="UBIQUINONE BIOSYNTHESIS O-METHYLTRANSFERASE, MITOCHONDRIAL"/>
    <property type="match status" value="1"/>
</dbReference>
<keyword evidence="1" id="KW-0489">Methyltransferase</keyword>
<protein>
    <recommendedName>
        <fullName evidence="4">Methyltransferase type 12 domain-containing protein</fullName>
    </recommendedName>
</protein>
<name>A0AAV9IVH5_CYACA</name>
<evidence type="ECO:0000313" key="6">
    <source>
        <dbReference type="Proteomes" id="UP001301350"/>
    </source>
</evidence>
<dbReference type="Proteomes" id="UP001301350">
    <property type="component" value="Unassembled WGS sequence"/>
</dbReference>
<evidence type="ECO:0000313" key="5">
    <source>
        <dbReference type="EMBL" id="KAK4536110.1"/>
    </source>
</evidence>
<evidence type="ECO:0000259" key="4">
    <source>
        <dbReference type="Pfam" id="PF08242"/>
    </source>
</evidence>
<dbReference type="PANTHER" id="PTHR43464">
    <property type="entry name" value="METHYLTRANSFERASE"/>
    <property type="match status" value="1"/>
</dbReference>
<dbReference type="Pfam" id="PF08242">
    <property type="entry name" value="Methyltransf_12"/>
    <property type="match status" value="1"/>
</dbReference>
<organism evidence="5 6">
    <name type="scientific">Cyanidium caldarium</name>
    <name type="common">Red alga</name>
    <dbReference type="NCBI Taxonomy" id="2771"/>
    <lineage>
        <taxon>Eukaryota</taxon>
        <taxon>Rhodophyta</taxon>
        <taxon>Bangiophyceae</taxon>
        <taxon>Cyanidiales</taxon>
        <taxon>Cyanidiaceae</taxon>
        <taxon>Cyanidium</taxon>
    </lineage>
</organism>
<keyword evidence="6" id="KW-1185">Reference proteome</keyword>